<dbReference type="InterPro" id="IPR005824">
    <property type="entry name" value="KOW"/>
</dbReference>
<evidence type="ECO:0000259" key="2">
    <source>
        <dbReference type="SMART" id="SM00739"/>
    </source>
</evidence>
<organism evidence="3 4">
    <name type="scientific">Paramarasmius palmivorus</name>
    <dbReference type="NCBI Taxonomy" id="297713"/>
    <lineage>
        <taxon>Eukaryota</taxon>
        <taxon>Fungi</taxon>
        <taxon>Dikarya</taxon>
        <taxon>Basidiomycota</taxon>
        <taxon>Agaricomycotina</taxon>
        <taxon>Agaricomycetes</taxon>
        <taxon>Agaricomycetidae</taxon>
        <taxon>Agaricales</taxon>
        <taxon>Marasmiineae</taxon>
        <taxon>Marasmiaceae</taxon>
        <taxon>Paramarasmius</taxon>
    </lineage>
</organism>
<sequence>MNATGSLLRTRRDEVLRFLDVEAFAESDEDDDWDDIDVNEMQEGIVVDDSDCRDYQLLDQNRVISNEEEARHLEEIADAFRSRQDDYPVQPQEKDHLEDDDVIRDLLGRIFVQFAESFATETVSSSSGGSRAVYREGKRSRVTGLPIPLARHLPTKLPPHIFGGVDLDRLKRAKEERLRDYQAQEKQERQEKEMHEQEKAQKQKEALGIQIGSKRKLLQAWESYGRRGTSQATPLRRLHEGEWVCIRRGRYKGDVGLVWKLRKKVLPEKGQASSSGGIACEMEENKFEIWYIVFVVPRLDENTQQSPLGHFLPQPSVKESSNTADCQHRKRKRSTRPPPNLFNPNHWPRSRVKALGINASHFNDPTFQYRLPEPYSYTKWEDRNNHTFRLDGRVDHTMVFGLHAKPFKEDALYPANSMPENLSKLFAMSCHPLVRKFPAPVPDTWRFESGDYVVCSPPESLRSFRGWFVELSEQGHATVEVDRGDNTQELRVAMIHDVQKVFEPGDWIRVLAGPHEGREGFVISKFGSFVGVLEQQVCSTQPDFFVHVNAVHRTTSKWTAVDDIPWRGVAILILKKGPYRYKRGIVKDVLRSGRRVALFLSVYIPDLECTERFMYPEVVEFDTQKPLLDFQPLTTVQKPRFAFYRDVYRCSSGPVPWVNVCVHIVGGEHKGKTALVRGVNKQSLHYGMTGSSLQLTVELQVIAAGQANPMVQVDYAFVREIVTGKPLEVYQPLRRDQGFYSPILSPNLSLATIPFKRGPPIPKLSDGRPIIDTPDHDLAPAQMLGNTPEGNGSATPRSSCFKETDSTWKITEEELEEELVVEEQGGRSWIPPEHEKLYEDIHYEWFSSITNARTTVDRTSTSPVRVLTMLPLPQSSHWILHPKLRDTAIYVEIEGGDYDTSRHKRGACVVPGVIGGGKPVVRLYGRQGAKEVDPARIVPYRERPNPSTEVSLMVVARGQDEHIGKLVRRIFHFYKGSQTEENHWLILGVVDMSTGEERLTSERLEVHPRDLEYVEETIDERRRSKKLFKDVREEAKSQYRRAEIRDVN</sequence>
<feature type="domain" description="KOW" evidence="2">
    <location>
        <begin position="237"/>
        <end position="264"/>
    </location>
</feature>
<comment type="caution">
    <text evidence="3">The sequence shown here is derived from an EMBL/GenBank/DDBJ whole genome shotgun (WGS) entry which is preliminary data.</text>
</comment>
<feature type="domain" description="KOW" evidence="2">
    <location>
        <begin position="501"/>
        <end position="528"/>
    </location>
</feature>
<dbReference type="Proteomes" id="UP001383192">
    <property type="component" value="Unassembled WGS sequence"/>
</dbReference>
<dbReference type="EMBL" id="JAYKXP010000002">
    <property type="protein sequence ID" value="KAK7060851.1"/>
    <property type="molecule type" value="Genomic_DNA"/>
</dbReference>
<accession>A0AAW0EB53</accession>
<keyword evidence="4" id="KW-1185">Reference proteome</keyword>
<evidence type="ECO:0000313" key="4">
    <source>
        <dbReference type="Proteomes" id="UP001383192"/>
    </source>
</evidence>
<name>A0AAW0EB53_9AGAR</name>
<dbReference type="AlphaFoldDB" id="A0AAW0EB53"/>
<evidence type="ECO:0000256" key="1">
    <source>
        <dbReference type="SAM" id="MobiDB-lite"/>
    </source>
</evidence>
<gene>
    <name evidence="3" type="ORF">VNI00_000584</name>
</gene>
<feature type="region of interest" description="Disordered" evidence="1">
    <location>
        <begin position="178"/>
        <end position="198"/>
    </location>
</feature>
<proteinExistence type="predicted"/>
<dbReference type="InterPro" id="IPR008991">
    <property type="entry name" value="Translation_prot_SH3-like_sf"/>
</dbReference>
<feature type="region of interest" description="Disordered" evidence="1">
    <location>
        <begin position="306"/>
        <end position="347"/>
    </location>
</feature>
<dbReference type="SUPFAM" id="SSF50104">
    <property type="entry name" value="Translation proteins SH3-like domain"/>
    <property type="match status" value="1"/>
</dbReference>
<reference evidence="3 4" key="1">
    <citation type="submission" date="2024-01" db="EMBL/GenBank/DDBJ databases">
        <title>A draft genome for a cacao thread blight-causing isolate of Paramarasmius palmivorus.</title>
        <authorList>
            <person name="Baruah I.K."/>
            <person name="Bukari Y."/>
            <person name="Amoako-Attah I."/>
            <person name="Meinhardt L.W."/>
            <person name="Bailey B.A."/>
            <person name="Cohen S.P."/>
        </authorList>
    </citation>
    <scope>NUCLEOTIDE SEQUENCE [LARGE SCALE GENOMIC DNA]</scope>
    <source>
        <strain evidence="3 4">GH-12</strain>
    </source>
</reference>
<dbReference type="SMART" id="SM00739">
    <property type="entry name" value="KOW"/>
    <property type="match status" value="3"/>
</dbReference>
<feature type="domain" description="KOW" evidence="2">
    <location>
        <begin position="655"/>
        <end position="682"/>
    </location>
</feature>
<evidence type="ECO:0000313" key="3">
    <source>
        <dbReference type="EMBL" id="KAK7060851.1"/>
    </source>
</evidence>
<protein>
    <recommendedName>
        <fullName evidence="2">KOW domain-containing protein</fullName>
    </recommendedName>
</protein>